<keyword evidence="16 24" id="KW-0333">Golgi apparatus</keyword>
<dbReference type="GO" id="GO:0000139">
    <property type="term" value="C:Golgi membrane"/>
    <property type="evidence" value="ECO:0007669"/>
    <property type="project" value="UniProtKB-SubCell"/>
</dbReference>
<dbReference type="InterPro" id="IPR000772">
    <property type="entry name" value="Ricin_B_lectin"/>
</dbReference>
<evidence type="ECO:0000256" key="10">
    <source>
        <dbReference type="ARBA" id="ARBA00022692"/>
    </source>
</evidence>
<evidence type="ECO:0000256" key="13">
    <source>
        <dbReference type="ARBA" id="ARBA00022968"/>
    </source>
</evidence>
<dbReference type="OMA" id="NVPMGSI"/>
<dbReference type="SMART" id="SM00458">
    <property type="entry name" value="RICIN"/>
    <property type="match status" value="1"/>
</dbReference>
<dbReference type="GO" id="GO:0006493">
    <property type="term" value="P:protein O-linked glycosylation"/>
    <property type="evidence" value="ECO:0007669"/>
    <property type="project" value="TreeGrafter"/>
</dbReference>
<feature type="domain" description="Ricin B lectin" evidence="26">
    <location>
        <begin position="447"/>
        <end position="573"/>
    </location>
</feature>
<dbReference type="Pfam" id="PF00652">
    <property type="entry name" value="Ricin_B_lectin"/>
    <property type="match status" value="1"/>
</dbReference>
<keyword evidence="8 24" id="KW-0328">Glycosyltransferase</keyword>
<dbReference type="SUPFAM" id="SSF53448">
    <property type="entry name" value="Nucleotide-diphospho-sugar transferases"/>
    <property type="match status" value="1"/>
</dbReference>
<dbReference type="PROSITE" id="PS50231">
    <property type="entry name" value="RICIN_B_LECTIN"/>
    <property type="match status" value="1"/>
</dbReference>
<dbReference type="PANTHER" id="PTHR11675:SF119">
    <property type="entry name" value="POLYPEPTIDE N-ACETYLGALACTOSAMINYLTRANSFERASE 2"/>
    <property type="match status" value="1"/>
</dbReference>
<dbReference type="Gene3D" id="3.90.550.10">
    <property type="entry name" value="Spore Coat Polysaccharide Biosynthesis Protein SpsA, Chain A"/>
    <property type="match status" value="1"/>
</dbReference>
<evidence type="ECO:0000256" key="3">
    <source>
        <dbReference type="ARBA" id="ARBA00004613"/>
    </source>
</evidence>
<organism evidence="27 28">
    <name type="scientific">Patiria miniata</name>
    <name type="common">Bat star</name>
    <name type="synonym">Asterina miniata</name>
    <dbReference type="NCBI Taxonomy" id="46514"/>
    <lineage>
        <taxon>Eukaryota</taxon>
        <taxon>Metazoa</taxon>
        <taxon>Echinodermata</taxon>
        <taxon>Eleutherozoa</taxon>
        <taxon>Asterozoa</taxon>
        <taxon>Asteroidea</taxon>
        <taxon>Valvatacea</taxon>
        <taxon>Valvatida</taxon>
        <taxon>Asterinidae</taxon>
        <taxon>Patiria</taxon>
    </lineage>
</organism>
<evidence type="ECO:0000256" key="1">
    <source>
        <dbReference type="ARBA" id="ARBA00001936"/>
    </source>
</evidence>
<dbReference type="InterPro" id="IPR029044">
    <property type="entry name" value="Nucleotide-diphossugar_trans"/>
</dbReference>
<evidence type="ECO:0000256" key="19">
    <source>
        <dbReference type="ARBA" id="ARBA00023180"/>
    </source>
</evidence>
<evidence type="ECO:0000256" key="18">
    <source>
        <dbReference type="ARBA" id="ARBA00023157"/>
    </source>
</evidence>
<evidence type="ECO:0000256" key="14">
    <source>
        <dbReference type="ARBA" id="ARBA00022974"/>
    </source>
</evidence>
<feature type="chain" id="PRO_5037610459" description="Polypeptide N-acetylgalactosaminyltransferase" evidence="25">
    <location>
        <begin position="23"/>
        <end position="579"/>
    </location>
</feature>
<name>A0A914BL45_PATMI</name>
<dbReference type="FunFam" id="3.90.550.10:FF:000026">
    <property type="entry name" value="Polypeptide N-acetylgalactosaminyltransferase"/>
    <property type="match status" value="1"/>
</dbReference>
<keyword evidence="25" id="KW-0732">Signal</keyword>
<evidence type="ECO:0000256" key="9">
    <source>
        <dbReference type="ARBA" id="ARBA00022679"/>
    </source>
</evidence>
<evidence type="ECO:0000256" key="17">
    <source>
        <dbReference type="ARBA" id="ARBA00023136"/>
    </source>
</evidence>
<dbReference type="SUPFAM" id="SSF50370">
    <property type="entry name" value="Ricin B-like lectins"/>
    <property type="match status" value="1"/>
</dbReference>
<evidence type="ECO:0000256" key="25">
    <source>
        <dbReference type="SAM" id="SignalP"/>
    </source>
</evidence>
<dbReference type="EnsemblMetazoa" id="XM_038220578.1">
    <property type="protein sequence ID" value="XP_038076506.1"/>
    <property type="gene ID" value="LOC119744582"/>
</dbReference>
<evidence type="ECO:0000256" key="16">
    <source>
        <dbReference type="ARBA" id="ARBA00023034"/>
    </source>
</evidence>
<dbReference type="PANTHER" id="PTHR11675">
    <property type="entry name" value="N-ACETYLGALACTOSAMINYLTRANSFERASE"/>
    <property type="match status" value="1"/>
</dbReference>
<evidence type="ECO:0000256" key="4">
    <source>
        <dbReference type="ARBA" id="ARBA00004922"/>
    </source>
</evidence>
<keyword evidence="18 24" id="KW-1015">Disulfide bond</keyword>
<proteinExistence type="inferred from homology"/>
<dbReference type="Pfam" id="PF00535">
    <property type="entry name" value="Glycos_transf_2"/>
    <property type="match status" value="1"/>
</dbReference>
<dbReference type="EC" id="2.4.1.-" evidence="24"/>
<dbReference type="InterPro" id="IPR035992">
    <property type="entry name" value="Ricin_B-like_lectins"/>
</dbReference>
<evidence type="ECO:0000256" key="12">
    <source>
        <dbReference type="ARBA" id="ARBA00022734"/>
    </source>
</evidence>
<keyword evidence="28" id="KW-1185">Reference proteome</keyword>
<keyword evidence="10" id="KW-0812">Transmembrane</keyword>
<comment type="cofactor">
    <cofactor evidence="1 24">
        <name>Mn(2+)</name>
        <dbReference type="ChEBI" id="CHEBI:29035"/>
    </cofactor>
</comment>
<keyword evidence="13" id="KW-0735">Signal-anchor</keyword>
<evidence type="ECO:0000256" key="21">
    <source>
        <dbReference type="ARBA" id="ARBA00050905"/>
    </source>
</evidence>
<keyword evidence="17" id="KW-0472">Membrane</keyword>
<evidence type="ECO:0000256" key="2">
    <source>
        <dbReference type="ARBA" id="ARBA00004447"/>
    </source>
</evidence>
<comment type="catalytic activity">
    <reaction evidence="22">
        <text>L-seryl-[protein] + UDP-N-acetyl-alpha-D-galactosamine = a 3-O-[N-acetyl-alpha-D-galactosaminyl]-L-seryl-[protein] + UDP + H(+)</text>
        <dbReference type="Rhea" id="RHEA:23956"/>
        <dbReference type="Rhea" id="RHEA-COMP:9863"/>
        <dbReference type="Rhea" id="RHEA-COMP:12788"/>
        <dbReference type="ChEBI" id="CHEBI:15378"/>
        <dbReference type="ChEBI" id="CHEBI:29999"/>
        <dbReference type="ChEBI" id="CHEBI:53604"/>
        <dbReference type="ChEBI" id="CHEBI:58223"/>
        <dbReference type="ChEBI" id="CHEBI:67138"/>
        <dbReference type="EC" id="2.4.1.41"/>
    </reaction>
</comment>
<dbReference type="CDD" id="cd23434">
    <property type="entry name" value="beta-trefoil_Ricin_GALNT2"/>
    <property type="match status" value="1"/>
</dbReference>
<keyword evidence="20 24" id="KW-0464">Manganese</keyword>
<reference evidence="27" key="1">
    <citation type="submission" date="2022-11" db="UniProtKB">
        <authorList>
            <consortium name="EnsemblMetazoa"/>
        </authorList>
    </citation>
    <scope>IDENTIFICATION</scope>
</reference>
<dbReference type="Gene3D" id="2.80.10.50">
    <property type="match status" value="1"/>
</dbReference>
<evidence type="ECO:0000313" key="27">
    <source>
        <dbReference type="EnsemblMetazoa" id="XP_038076506.1"/>
    </source>
</evidence>
<keyword evidence="11" id="KW-0479">Metal-binding</keyword>
<dbReference type="RefSeq" id="XP_038076506.1">
    <property type="nucleotide sequence ID" value="XM_038220578.1"/>
</dbReference>
<evidence type="ECO:0000259" key="26">
    <source>
        <dbReference type="SMART" id="SM00458"/>
    </source>
</evidence>
<evidence type="ECO:0000256" key="5">
    <source>
        <dbReference type="ARBA" id="ARBA00005680"/>
    </source>
</evidence>
<evidence type="ECO:0000256" key="23">
    <source>
        <dbReference type="ARBA" id="ARBA00058945"/>
    </source>
</evidence>
<keyword evidence="14" id="KW-0654">Proteoglycan</keyword>
<dbReference type="GO" id="GO:0032580">
    <property type="term" value="C:Golgi cisterna membrane"/>
    <property type="evidence" value="ECO:0007669"/>
    <property type="project" value="UniProtKB-SubCell"/>
</dbReference>
<dbReference type="GO" id="GO:0004653">
    <property type="term" value="F:polypeptide N-acetylgalactosaminyltransferase activity"/>
    <property type="evidence" value="ECO:0007669"/>
    <property type="project" value="UniProtKB-EC"/>
</dbReference>
<evidence type="ECO:0000256" key="22">
    <source>
        <dbReference type="ARBA" id="ARBA00052209"/>
    </source>
</evidence>
<dbReference type="Proteomes" id="UP000887568">
    <property type="component" value="Unplaced"/>
</dbReference>
<evidence type="ECO:0000256" key="8">
    <source>
        <dbReference type="ARBA" id="ARBA00022676"/>
    </source>
</evidence>
<comment type="function">
    <text evidence="23">Catalyzes the initial reaction in O-linked oligosaccharide biosynthesis, the transfer of an N-acetyl-D-galactosamine residue to a serine or threonine residue on the protein receptor. Has a broad spectrum of substrates for peptides such as EA2, Muc5AC, Muc1a, Muc1b. Probably involved in O-linked glycosylation of the immunoglobulin A1 (IgA1) hinge region. Involved in O-linked glycosylation of APOC-III, ANGPTL3 and PLTP. It participates in the regulation of HDL-C metabolism.</text>
</comment>
<sequence>MGNMMRRKSRLILLMALAWVVGMFLYLHNSPDEDQEVPKEAAKRFKFIVEDPGKDKLVVGDAGKVVGSNGINQHGQPSELDKSWQNFDQKAYIAKTLVKKGEDAYARNKFNQKESDKLKMDRDIPDTRHAQCRNIDWHHVLPATTVIITYHNEARSTLLRTVVSVLKKSPPELIEEIILVDDYSDEPQDGKLLLGIEKVRLIRNERREGLIRSRIKGADAASSSVLTFLDSHCECNENWLQPLLKRIQENYKAVVSPIIDVINMDNFQYVAASADLKGGFDWNLVFKWDYMTPTERASRRSNPIAPIRTPMIAGGLFAISKQWFEESGKYDMMMDVWGGENLEISFRVWQCGGTLEIIPCSRVGHVFRKQHPYTFPGGSGNVFARNTKRAAEVWMDEYKQFYYAAVPSARNVPYGSIKSRVELREKLQCKPFSWYLDNVYPELRIPDKQDLAFGALQQGSMCMDTLGHTEDGVLGMYECHNSGGNQEFSFTKEKVIKHTDLCLTASDSTSGSTVLLRSCKGYHSYQKWEQAESNRIFKLQGTNLCLDSKDVKTIGLTIHTCERRVITQQWKFSMGNLRH</sequence>
<dbReference type="OrthoDB" id="429263at2759"/>
<comment type="pathway">
    <text evidence="4 24">Protein modification; protein glycosylation.</text>
</comment>
<dbReference type="InterPro" id="IPR045885">
    <property type="entry name" value="GalNAc-T"/>
</dbReference>
<accession>A0A914BL45</accession>
<evidence type="ECO:0000256" key="11">
    <source>
        <dbReference type="ARBA" id="ARBA00022723"/>
    </source>
</evidence>
<dbReference type="CDD" id="cd02510">
    <property type="entry name" value="pp-GalNAc-T"/>
    <property type="match status" value="1"/>
</dbReference>
<keyword evidence="12 24" id="KW-0430">Lectin</keyword>
<keyword evidence="9 24" id="KW-0808">Transferase</keyword>
<keyword evidence="6" id="KW-0964">Secreted</keyword>
<dbReference type="GO" id="GO:0005576">
    <property type="term" value="C:extracellular region"/>
    <property type="evidence" value="ECO:0007669"/>
    <property type="project" value="UniProtKB-SubCell"/>
</dbReference>
<evidence type="ECO:0000256" key="15">
    <source>
        <dbReference type="ARBA" id="ARBA00022989"/>
    </source>
</evidence>
<dbReference type="GO" id="GO:0030246">
    <property type="term" value="F:carbohydrate binding"/>
    <property type="evidence" value="ECO:0007669"/>
    <property type="project" value="UniProtKB-KW"/>
</dbReference>
<keyword evidence="15" id="KW-1133">Transmembrane helix</keyword>
<dbReference type="GeneID" id="119744582"/>
<dbReference type="CTD" id="2590"/>
<dbReference type="InterPro" id="IPR001173">
    <property type="entry name" value="Glyco_trans_2-like"/>
</dbReference>
<protein>
    <recommendedName>
        <fullName evidence="24">Polypeptide N-acetylgalactosaminyltransferase</fullName>
        <ecNumber evidence="24">2.4.1.-</ecNumber>
    </recommendedName>
    <alternativeName>
        <fullName evidence="24">Protein-UDP acetylgalactosaminyltransferase</fullName>
    </alternativeName>
</protein>
<evidence type="ECO:0000256" key="24">
    <source>
        <dbReference type="RuleBase" id="RU361242"/>
    </source>
</evidence>
<keyword evidence="7" id="KW-0597">Phosphoprotein</keyword>
<keyword evidence="19" id="KW-0325">Glycoprotein</keyword>
<feature type="signal peptide" evidence="25">
    <location>
        <begin position="1"/>
        <end position="22"/>
    </location>
</feature>
<evidence type="ECO:0000256" key="7">
    <source>
        <dbReference type="ARBA" id="ARBA00022553"/>
    </source>
</evidence>
<dbReference type="FunFam" id="2.80.10.50:FF:000018">
    <property type="entry name" value="Polypeptide N-acetylgalactosaminyltransferase"/>
    <property type="match status" value="1"/>
</dbReference>
<evidence type="ECO:0000256" key="20">
    <source>
        <dbReference type="ARBA" id="ARBA00023211"/>
    </source>
</evidence>
<comment type="subcellular location">
    <subcellularLocation>
        <location evidence="24">Golgi apparatus membrane</location>
        <topology evidence="24">Single-pass type II membrane protein</topology>
    </subcellularLocation>
    <subcellularLocation>
        <location evidence="2">Golgi apparatus</location>
        <location evidence="2">Golgi stack membrane</location>
        <topology evidence="2">Single-pass type II membrane protein</topology>
    </subcellularLocation>
    <subcellularLocation>
        <location evidence="3">Secreted</location>
    </subcellularLocation>
</comment>
<evidence type="ECO:0000256" key="6">
    <source>
        <dbReference type="ARBA" id="ARBA00022525"/>
    </source>
</evidence>
<comment type="catalytic activity">
    <reaction evidence="21">
        <text>L-threonyl-[protein] + UDP-N-acetyl-alpha-D-galactosamine = a 3-O-[N-acetyl-alpha-D-galactosaminyl]-L-threonyl-[protein] + UDP + H(+)</text>
        <dbReference type="Rhea" id="RHEA:52424"/>
        <dbReference type="Rhea" id="RHEA-COMP:11060"/>
        <dbReference type="Rhea" id="RHEA-COMP:11689"/>
        <dbReference type="ChEBI" id="CHEBI:15378"/>
        <dbReference type="ChEBI" id="CHEBI:30013"/>
        <dbReference type="ChEBI" id="CHEBI:58223"/>
        <dbReference type="ChEBI" id="CHEBI:67138"/>
        <dbReference type="ChEBI" id="CHEBI:87075"/>
        <dbReference type="EC" id="2.4.1.41"/>
    </reaction>
</comment>
<dbReference type="GO" id="GO:0046872">
    <property type="term" value="F:metal ion binding"/>
    <property type="evidence" value="ECO:0007669"/>
    <property type="project" value="UniProtKB-KW"/>
</dbReference>
<dbReference type="AlphaFoldDB" id="A0A914BL45"/>
<comment type="similarity">
    <text evidence="5 24">Belongs to the glycosyltransferase 2 family. GalNAc-T subfamily.</text>
</comment>
<evidence type="ECO:0000313" key="28">
    <source>
        <dbReference type="Proteomes" id="UP000887568"/>
    </source>
</evidence>